<dbReference type="SUPFAM" id="SSF53649">
    <property type="entry name" value="Alkaline phosphatase-like"/>
    <property type="match status" value="1"/>
</dbReference>
<dbReference type="Gene3D" id="3.40.720.10">
    <property type="entry name" value="Alkaline Phosphatase, subunit A"/>
    <property type="match status" value="1"/>
</dbReference>
<dbReference type="InterPro" id="IPR002591">
    <property type="entry name" value="Phosphodiest/P_Trfase"/>
</dbReference>
<dbReference type="PANTHER" id="PTHR10151:SF120">
    <property type="entry name" value="BIS(5'-ADENOSYL)-TRIPHOSPHATASE"/>
    <property type="match status" value="1"/>
</dbReference>
<dbReference type="RefSeq" id="WP_377509982.1">
    <property type="nucleotide sequence ID" value="NZ_JBHULU010000021.1"/>
</dbReference>
<sequence length="467" mass="53051">MQKTVVLNVVGLTRSLIGKNTPFLAKWAAEAQQTSIKPVLPAVTCTAQSTYLTGKWPYEHGIVGNGWYFRDEDEVKLWRQSNKLVQAPKVWEVARAADPNFTVANMGWWYNMNTSADYTLTPRPQYLADGRKLPDCYTQPADLRDKLQAELGTFPLFNYWGPKTSIKSSRWIAEASKITDNLYDPTLTLIYLPHLDYNLQRLGPSNPRIGKDLQEIDAVVGDLIKFYEAKGASVMVLSEYGISDVNQPVHINRVLRKNGYIQVRVERETELLDTAMSAAFAVADHQVAHVYVRDHDKIPEVKQLLMQTEGIDEVLAGDERHKYNLAHERCGEIVVVAKANAWFTYYFWLNDAKAPDYARMVDIHKKPGYDPVEMFIDPNIKFPLPLVAGKLLKKKLGFRTVLDIIPLDATLIKGSHGRIPEDVEEWPLLLTKNKQEVPKQMHAVDVFNTILQHLQVPKPEPTFIAEA</sequence>
<keyword evidence="2" id="KW-1185">Reference proteome</keyword>
<protein>
    <submittedName>
        <fullName evidence="1">Alkaline phosphatase family protein</fullName>
    </submittedName>
</protein>
<dbReference type="Pfam" id="PF01663">
    <property type="entry name" value="Phosphodiest"/>
    <property type="match status" value="1"/>
</dbReference>
<evidence type="ECO:0000313" key="2">
    <source>
        <dbReference type="Proteomes" id="UP001597544"/>
    </source>
</evidence>
<gene>
    <name evidence="1" type="ORF">ACFSRY_16000</name>
</gene>
<dbReference type="PANTHER" id="PTHR10151">
    <property type="entry name" value="ECTONUCLEOTIDE PYROPHOSPHATASE/PHOSPHODIESTERASE"/>
    <property type="match status" value="1"/>
</dbReference>
<dbReference type="EMBL" id="JBHULU010000021">
    <property type="protein sequence ID" value="MFD2515377.1"/>
    <property type="molecule type" value="Genomic_DNA"/>
</dbReference>
<accession>A0ABW5IP03</accession>
<dbReference type="Proteomes" id="UP001597544">
    <property type="component" value="Unassembled WGS sequence"/>
</dbReference>
<proteinExistence type="predicted"/>
<name>A0ABW5IP03_9BACT</name>
<organism evidence="1 2">
    <name type="scientific">Pontibacter locisalis</name>
    <dbReference type="NCBI Taxonomy" id="1719035"/>
    <lineage>
        <taxon>Bacteria</taxon>
        <taxon>Pseudomonadati</taxon>
        <taxon>Bacteroidota</taxon>
        <taxon>Cytophagia</taxon>
        <taxon>Cytophagales</taxon>
        <taxon>Hymenobacteraceae</taxon>
        <taxon>Pontibacter</taxon>
    </lineage>
</organism>
<dbReference type="CDD" id="cd16018">
    <property type="entry name" value="Enpp"/>
    <property type="match status" value="1"/>
</dbReference>
<reference evidence="2" key="1">
    <citation type="journal article" date="2019" name="Int. J. Syst. Evol. Microbiol.">
        <title>The Global Catalogue of Microorganisms (GCM) 10K type strain sequencing project: providing services to taxonomists for standard genome sequencing and annotation.</title>
        <authorList>
            <consortium name="The Broad Institute Genomics Platform"/>
            <consortium name="The Broad Institute Genome Sequencing Center for Infectious Disease"/>
            <person name="Wu L."/>
            <person name="Ma J."/>
        </authorList>
    </citation>
    <scope>NUCLEOTIDE SEQUENCE [LARGE SCALE GENOMIC DNA]</scope>
    <source>
        <strain evidence="2">KCTC 42498</strain>
    </source>
</reference>
<dbReference type="InterPro" id="IPR017850">
    <property type="entry name" value="Alkaline_phosphatase_core_sf"/>
</dbReference>
<evidence type="ECO:0000313" key="1">
    <source>
        <dbReference type="EMBL" id="MFD2515377.1"/>
    </source>
</evidence>
<comment type="caution">
    <text evidence="1">The sequence shown here is derived from an EMBL/GenBank/DDBJ whole genome shotgun (WGS) entry which is preliminary data.</text>
</comment>